<comment type="catalytic activity">
    <reaction evidence="8">
        <text>L-tyrosyl-[protein] + ATP = O-(5'-adenylyl)-L-tyrosyl-[protein] + diphosphate</text>
        <dbReference type="Rhea" id="RHEA:54288"/>
        <dbReference type="Rhea" id="RHEA-COMP:10136"/>
        <dbReference type="Rhea" id="RHEA-COMP:13846"/>
        <dbReference type="ChEBI" id="CHEBI:30616"/>
        <dbReference type="ChEBI" id="CHEBI:33019"/>
        <dbReference type="ChEBI" id="CHEBI:46858"/>
        <dbReference type="ChEBI" id="CHEBI:83624"/>
        <dbReference type="EC" id="2.7.7.108"/>
    </reaction>
</comment>
<evidence type="ECO:0000256" key="8">
    <source>
        <dbReference type="HAMAP-Rule" id="MF_00692"/>
    </source>
</evidence>
<keyword evidence="4 8" id="KW-0479">Metal-binding</keyword>
<feature type="active site" description="Proton acceptor" evidence="8">
    <location>
        <position position="253"/>
    </location>
</feature>
<keyword evidence="8" id="KW-0464">Manganese</keyword>
<comment type="cofactor">
    <cofactor evidence="8">
        <name>Mg(2+)</name>
        <dbReference type="ChEBI" id="CHEBI:18420"/>
    </cofactor>
    <cofactor evidence="8">
        <name>Mn(2+)</name>
        <dbReference type="ChEBI" id="CHEBI:29035"/>
    </cofactor>
</comment>
<dbReference type="PANTHER" id="PTHR32057">
    <property type="entry name" value="PROTEIN ADENYLYLTRANSFERASE SELO, MITOCHONDRIAL"/>
    <property type="match status" value="1"/>
</dbReference>
<feature type="binding site" evidence="8">
    <location>
        <position position="91"/>
    </location>
    <ligand>
        <name>ATP</name>
        <dbReference type="ChEBI" id="CHEBI:30616"/>
    </ligand>
</feature>
<organism evidence="9 10">
    <name type="scientific">Dietzia timorensis</name>
    <dbReference type="NCBI Taxonomy" id="499555"/>
    <lineage>
        <taxon>Bacteria</taxon>
        <taxon>Bacillati</taxon>
        <taxon>Actinomycetota</taxon>
        <taxon>Actinomycetes</taxon>
        <taxon>Mycobacteriales</taxon>
        <taxon>Dietziaceae</taxon>
        <taxon>Dietzia</taxon>
    </lineage>
</organism>
<comment type="catalytic activity">
    <reaction evidence="8">
        <text>L-seryl-[protein] + UTP = O-(5'-uridylyl)-L-seryl-[protein] + diphosphate</text>
        <dbReference type="Rhea" id="RHEA:64604"/>
        <dbReference type="Rhea" id="RHEA-COMP:9863"/>
        <dbReference type="Rhea" id="RHEA-COMP:16635"/>
        <dbReference type="ChEBI" id="CHEBI:29999"/>
        <dbReference type="ChEBI" id="CHEBI:33019"/>
        <dbReference type="ChEBI" id="CHEBI:46398"/>
        <dbReference type="ChEBI" id="CHEBI:156051"/>
    </reaction>
</comment>
<feature type="binding site" evidence="8">
    <location>
        <position position="263"/>
    </location>
    <ligand>
        <name>Mg(2+)</name>
        <dbReference type="ChEBI" id="CHEBI:18420"/>
    </ligand>
</feature>
<keyword evidence="7 8" id="KW-0460">Magnesium</keyword>
<dbReference type="AlphaFoldDB" id="A0A173LRH4"/>
<feature type="binding site" evidence="8">
    <location>
        <position position="254"/>
    </location>
    <ligand>
        <name>Mg(2+)</name>
        <dbReference type="ChEBI" id="CHEBI:18420"/>
    </ligand>
</feature>
<keyword evidence="6 8" id="KW-0067">ATP-binding</keyword>
<dbReference type="GO" id="GO:0070733">
    <property type="term" value="F:AMPylase activity"/>
    <property type="evidence" value="ECO:0007669"/>
    <property type="project" value="UniProtKB-EC"/>
</dbReference>
<dbReference type="RefSeq" id="WP_067477567.1">
    <property type="nucleotide sequence ID" value="NZ_CP015961.1"/>
</dbReference>
<dbReference type="OrthoDB" id="9776281at2"/>
<evidence type="ECO:0000256" key="1">
    <source>
        <dbReference type="ARBA" id="ARBA00009747"/>
    </source>
</evidence>
<evidence type="ECO:0000256" key="2">
    <source>
        <dbReference type="ARBA" id="ARBA00022679"/>
    </source>
</evidence>
<accession>A0A173LRH4</accession>
<dbReference type="GO" id="GO:0030145">
    <property type="term" value="F:manganese ion binding"/>
    <property type="evidence" value="ECO:0007669"/>
    <property type="project" value="UniProtKB-UniRule"/>
</dbReference>
<dbReference type="Pfam" id="PF02696">
    <property type="entry name" value="SelO"/>
    <property type="match status" value="1"/>
</dbReference>
<evidence type="ECO:0000313" key="9">
    <source>
        <dbReference type="EMBL" id="ANI93610.1"/>
    </source>
</evidence>
<dbReference type="GO" id="GO:0005524">
    <property type="term" value="F:ATP binding"/>
    <property type="evidence" value="ECO:0007669"/>
    <property type="project" value="UniProtKB-UniRule"/>
</dbReference>
<dbReference type="NCBIfam" id="NF000658">
    <property type="entry name" value="PRK00029.1"/>
    <property type="match status" value="1"/>
</dbReference>
<keyword evidence="3 8" id="KW-0548">Nucleotidyltransferase</keyword>
<reference evidence="9 10" key="1">
    <citation type="submission" date="2016-06" db="EMBL/GenBank/DDBJ databases">
        <title>Complete genome sequence of a saline-alkali tolerant type strain Dietzia timorensis ID05-A0528T.</title>
        <authorList>
            <person name="Wu X."/>
        </authorList>
    </citation>
    <scope>NUCLEOTIDE SEQUENCE [LARGE SCALE GENOMIC DNA]</scope>
    <source>
        <strain evidence="9 10">ID05-A0528</strain>
    </source>
</reference>
<comment type="function">
    <text evidence="8">Nucleotidyltransferase involved in the post-translational modification of proteins. It can catalyze the addition of adenosine monophosphate (AMP) or uridine monophosphate (UMP) to a protein, resulting in modifications known as AMPylation and UMPylation.</text>
</comment>
<dbReference type="GO" id="GO:0000287">
    <property type="term" value="F:magnesium ion binding"/>
    <property type="evidence" value="ECO:0007669"/>
    <property type="project" value="UniProtKB-UniRule"/>
</dbReference>
<evidence type="ECO:0000256" key="7">
    <source>
        <dbReference type="ARBA" id="ARBA00022842"/>
    </source>
</evidence>
<feature type="binding site" evidence="8">
    <location>
        <position position="184"/>
    </location>
    <ligand>
        <name>ATP</name>
        <dbReference type="ChEBI" id="CHEBI:30616"/>
    </ligand>
</feature>
<evidence type="ECO:0000256" key="6">
    <source>
        <dbReference type="ARBA" id="ARBA00022840"/>
    </source>
</evidence>
<dbReference type="STRING" id="499555.BJL86_2850"/>
<name>A0A173LRH4_9ACTN</name>
<protein>
    <recommendedName>
        <fullName evidence="8">Protein nucleotidyltransferase YdiU</fullName>
        <ecNumber evidence="8">2.7.7.-</ecNumber>
    </recommendedName>
    <alternativeName>
        <fullName evidence="8">Protein adenylyltransferase YdiU</fullName>
        <ecNumber evidence="8">2.7.7.108</ecNumber>
    </alternativeName>
    <alternativeName>
        <fullName evidence="8">Protein uridylyltransferase YdiU</fullName>
        <ecNumber evidence="8">2.7.7.-</ecNumber>
    </alternativeName>
</protein>
<sequence>MSTPTSPKYELGTQFAEALPEMAVQTAAEVPAKAQLVALSDSLAAELDLDAEWLRTDDGVAFLAGQDTDAGTFVAQAYSGHQFGTFNPNLGDGRALLLGELRDREGRLRDIALKGSGRTRFSRMGDGRAVLGPMLREYLISEAMAALGVPTTRSLAVIATGHGVRRETLQPGAILTRVAASHLRVGSFQYARIAGEDELLRRLADHAIARHHPAAAHAENPYLALLDAVISAQASLVAQWMNVGFIHGVMNTDNMTISGETIDYGPCAFMDRFDPATVFSSIDAQRRYAYGNQPQIAHWNLVRFAETLLPLLADSPERGVELAEASLRRFPDLYTDAWRAGMAAKLGLAPDDVPPELLGDLMDLMTSHALDFTSFFRALARVSGDDRTPVVSLVSEPEALGAWLDRWLALGPDRELMDRTNPVYIPRNHLVEEALDAATGGDLEPFGTLLDAVTSPFQPRPGLERYAQPAPEDFGPYTTYCGT</sequence>
<dbReference type="Proteomes" id="UP000186104">
    <property type="component" value="Chromosome"/>
</dbReference>
<evidence type="ECO:0000313" key="10">
    <source>
        <dbReference type="Proteomes" id="UP000186104"/>
    </source>
</evidence>
<dbReference type="EC" id="2.7.7.108" evidence="8"/>
<evidence type="ECO:0000256" key="3">
    <source>
        <dbReference type="ARBA" id="ARBA00022695"/>
    </source>
</evidence>
<feature type="binding site" evidence="8">
    <location>
        <position position="93"/>
    </location>
    <ligand>
        <name>ATP</name>
        <dbReference type="ChEBI" id="CHEBI:30616"/>
    </ligand>
</feature>
<feature type="binding site" evidence="8">
    <location>
        <position position="94"/>
    </location>
    <ligand>
        <name>ATP</name>
        <dbReference type="ChEBI" id="CHEBI:30616"/>
    </ligand>
</feature>
<dbReference type="InterPro" id="IPR003846">
    <property type="entry name" value="SelO"/>
</dbReference>
<comment type="similarity">
    <text evidence="1 8">Belongs to the SELO family.</text>
</comment>
<comment type="catalytic activity">
    <reaction evidence="8">
        <text>L-threonyl-[protein] + ATP = 3-O-(5'-adenylyl)-L-threonyl-[protein] + diphosphate</text>
        <dbReference type="Rhea" id="RHEA:54292"/>
        <dbReference type="Rhea" id="RHEA-COMP:11060"/>
        <dbReference type="Rhea" id="RHEA-COMP:13847"/>
        <dbReference type="ChEBI" id="CHEBI:30013"/>
        <dbReference type="ChEBI" id="CHEBI:30616"/>
        <dbReference type="ChEBI" id="CHEBI:33019"/>
        <dbReference type="ChEBI" id="CHEBI:138113"/>
        <dbReference type="EC" id="2.7.7.108"/>
    </reaction>
</comment>
<dbReference type="HAMAP" id="MF_00692">
    <property type="entry name" value="SelO"/>
    <property type="match status" value="1"/>
</dbReference>
<gene>
    <name evidence="8" type="primary">ydiU</name>
    <name evidence="8" type="synonym">selO</name>
    <name evidence="9" type="ORF">BJL86_2850</name>
</gene>
<feature type="binding site" evidence="8">
    <location>
        <position position="177"/>
    </location>
    <ligand>
        <name>ATP</name>
        <dbReference type="ChEBI" id="CHEBI:30616"/>
    </ligand>
</feature>
<dbReference type="EMBL" id="CP015961">
    <property type="protein sequence ID" value="ANI93610.1"/>
    <property type="molecule type" value="Genomic_DNA"/>
</dbReference>
<evidence type="ECO:0000256" key="4">
    <source>
        <dbReference type="ARBA" id="ARBA00022723"/>
    </source>
</evidence>
<dbReference type="PANTHER" id="PTHR32057:SF14">
    <property type="entry name" value="PROTEIN ADENYLYLTRANSFERASE SELO, MITOCHONDRIAL"/>
    <property type="match status" value="1"/>
</dbReference>
<keyword evidence="2 8" id="KW-0808">Transferase</keyword>
<evidence type="ECO:0000256" key="5">
    <source>
        <dbReference type="ARBA" id="ARBA00022741"/>
    </source>
</evidence>
<feature type="binding site" evidence="8">
    <location>
        <position position="127"/>
    </location>
    <ligand>
        <name>ATP</name>
        <dbReference type="ChEBI" id="CHEBI:30616"/>
    </ligand>
</feature>
<dbReference type="EC" id="2.7.7.-" evidence="8"/>
<keyword evidence="10" id="KW-1185">Reference proteome</keyword>
<comment type="catalytic activity">
    <reaction evidence="8">
        <text>L-seryl-[protein] + ATP = 3-O-(5'-adenylyl)-L-seryl-[protein] + diphosphate</text>
        <dbReference type="Rhea" id="RHEA:58120"/>
        <dbReference type="Rhea" id="RHEA-COMP:9863"/>
        <dbReference type="Rhea" id="RHEA-COMP:15073"/>
        <dbReference type="ChEBI" id="CHEBI:29999"/>
        <dbReference type="ChEBI" id="CHEBI:30616"/>
        <dbReference type="ChEBI" id="CHEBI:33019"/>
        <dbReference type="ChEBI" id="CHEBI:142516"/>
        <dbReference type="EC" id="2.7.7.108"/>
    </reaction>
</comment>
<keyword evidence="5 8" id="KW-0547">Nucleotide-binding</keyword>
<feature type="binding site" evidence="8">
    <location>
        <position position="263"/>
    </location>
    <ligand>
        <name>ATP</name>
        <dbReference type="ChEBI" id="CHEBI:30616"/>
    </ligand>
</feature>
<feature type="binding site" evidence="8">
    <location>
        <position position="126"/>
    </location>
    <ligand>
        <name>ATP</name>
        <dbReference type="ChEBI" id="CHEBI:30616"/>
    </ligand>
</feature>
<feature type="binding site" evidence="8">
    <location>
        <position position="114"/>
    </location>
    <ligand>
        <name>ATP</name>
        <dbReference type="ChEBI" id="CHEBI:30616"/>
    </ligand>
</feature>
<dbReference type="KEGG" id="dtm:BJL86_2850"/>
<proteinExistence type="inferred from homology"/>
<comment type="catalytic activity">
    <reaction evidence="8">
        <text>L-tyrosyl-[protein] + UTP = O-(5'-uridylyl)-L-tyrosyl-[protein] + diphosphate</text>
        <dbReference type="Rhea" id="RHEA:83887"/>
        <dbReference type="Rhea" id="RHEA-COMP:10136"/>
        <dbReference type="Rhea" id="RHEA-COMP:20238"/>
        <dbReference type="ChEBI" id="CHEBI:33019"/>
        <dbReference type="ChEBI" id="CHEBI:46398"/>
        <dbReference type="ChEBI" id="CHEBI:46858"/>
        <dbReference type="ChEBI" id="CHEBI:90602"/>
    </reaction>
</comment>
<comment type="catalytic activity">
    <reaction evidence="8">
        <text>L-histidyl-[protein] + UTP = N(tele)-(5'-uridylyl)-L-histidyl-[protein] + diphosphate</text>
        <dbReference type="Rhea" id="RHEA:83891"/>
        <dbReference type="Rhea" id="RHEA-COMP:9745"/>
        <dbReference type="Rhea" id="RHEA-COMP:20239"/>
        <dbReference type="ChEBI" id="CHEBI:29979"/>
        <dbReference type="ChEBI" id="CHEBI:33019"/>
        <dbReference type="ChEBI" id="CHEBI:46398"/>
        <dbReference type="ChEBI" id="CHEBI:233474"/>
    </reaction>
</comment>